<keyword evidence="5 6" id="KW-0472">Membrane</keyword>
<reference evidence="7 8" key="1">
    <citation type="journal article" date="2015" name="Genome Announc.">
        <title>Expanding the biotechnology potential of lactobacilli through comparative genomics of 213 strains and associated genera.</title>
        <authorList>
            <person name="Sun Z."/>
            <person name="Harris H.M."/>
            <person name="McCann A."/>
            <person name="Guo C."/>
            <person name="Argimon S."/>
            <person name="Zhang W."/>
            <person name="Yang X."/>
            <person name="Jeffery I.B."/>
            <person name="Cooney J.C."/>
            <person name="Kagawa T.F."/>
            <person name="Liu W."/>
            <person name="Song Y."/>
            <person name="Salvetti E."/>
            <person name="Wrobel A."/>
            <person name="Rasinkangas P."/>
            <person name="Parkhill J."/>
            <person name="Rea M.C."/>
            <person name="O'Sullivan O."/>
            <person name="Ritari J."/>
            <person name="Douillard F.P."/>
            <person name="Paul Ross R."/>
            <person name="Yang R."/>
            <person name="Briner A.E."/>
            <person name="Felis G.E."/>
            <person name="de Vos W.M."/>
            <person name="Barrangou R."/>
            <person name="Klaenhammer T.R."/>
            <person name="Caufield P.W."/>
            <person name="Cui Y."/>
            <person name="Zhang H."/>
            <person name="O'Toole P.W."/>
        </authorList>
    </citation>
    <scope>NUCLEOTIDE SEQUENCE [LARGE SCALE GENOMIC DNA]</scope>
    <source>
        <strain evidence="7 8">LMG 26013</strain>
    </source>
</reference>
<evidence type="ECO:0000256" key="5">
    <source>
        <dbReference type="ARBA" id="ARBA00023136"/>
    </source>
</evidence>
<comment type="caution">
    <text evidence="7">The sequence shown here is derived from an EMBL/GenBank/DDBJ whole genome shotgun (WGS) entry which is preliminary data.</text>
</comment>
<evidence type="ECO:0000313" key="8">
    <source>
        <dbReference type="Proteomes" id="UP000051783"/>
    </source>
</evidence>
<evidence type="ECO:0000256" key="2">
    <source>
        <dbReference type="ARBA" id="ARBA00022475"/>
    </source>
</evidence>
<feature type="transmembrane region" description="Helical" evidence="6">
    <location>
        <begin position="269"/>
        <end position="292"/>
    </location>
</feature>
<keyword evidence="3 6" id="KW-0812">Transmembrane</keyword>
<feature type="transmembrane region" description="Helical" evidence="6">
    <location>
        <begin position="373"/>
        <end position="400"/>
    </location>
</feature>
<feature type="transmembrane region" description="Helical" evidence="6">
    <location>
        <begin position="72"/>
        <end position="91"/>
    </location>
</feature>
<protein>
    <submittedName>
        <fullName evidence="7">Transport protein</fullName>
    </submittedName>
</protein>
<evidence type="ECO:0000313" key="7">
    <source>
        <dbReference type="EMBL" id="KRO08646.1"/>
    </source>
</evidence>
<feature type="transmembrane region" description="Helical" evidence="6">
    <location>
        <begin position="169"/>
        <end position="186"/>
    </location>
</feature>
<feature type="transmembrane region" description="Helical" evidence="6">
    <location>
        <begin position="240"/>
        <end position="263"/>
    </location>
</feature>
<organism evidence="7 8">
    <name type="scientific">Lactiplantibacillus xiangfangensis</name>
    <dbReference type="NCBI Taxonomy" id="942150"/>
    <lineage>
        <taxon>Bacteria</taxon>
        <taxon>Bacillati</taxon>
        <taxon>Bacillota</taxon>
        <taxon>Bacilli</taxon>
        <taxon>Lactobacillales</taxon>
        <taxon>Lactobacillaceae</taxon>
        <taxon>Lactiplantibacillus</taxon>
    </lineage>
</organism>
<feature type="transmembrane region" description="Helical" evidence="6">
    <location>
        <begin position="299"/>
        <end position="328"/>
    </location>
</feature>
<dbReference type="Gene3D" id="1.20.1250.20">
    <property type="entry name" value="MFS general substrate transporter like domains"/>
    <property type="match status" value="1"/>
</dbReference>
<dbReference type="SUPFAM" id="SSF103473">
    <property type="entry name" value="MFS general substrate transporter"/>
    <property type="match status" value="1"/>
</dbReference>
<gene>
    <name evidence="7" type="ORF">IV64_GL000738</name>
</gene>
<dbReference type="AlphaFoldDB" id="A0A0R2M4Y0"/>
<feature type="transmembrane region" description="Helical" evidence="6">
    <location>
        <begin position="37"/>
        <end position="60"/>
    </location>
</feature>
<dbReference type="PANTHER" id="PTHR23513">
    <property type="entry name" value="INTEGRAL MEMBRANE EFFLUX PROTEIN-RELATED"/>
    <property type="match status" value="1"/>
</dbReference>
<evidence type="ECO:0000256" key="1">
    <source>
        <dbReference type="ARBA" id="ARBA00004651"/>
    </source>
</evidence>
<dbReference type="PANTHER" id="PTHR23513:SF6">
    <property type="entry name" value="MAJOR FACILITATOR SUPERFAMILY ASSOCIATED DOMAIN-CONTAINING PROTEIN"/>
    <property type="match status" value="1"/>
</dbReference>
<proteinExistence type="predicted"/>
<keyword evidence="8" id="KW-1185">Reference proteome</keyword>
<name>A0A0R2M4Y0_9LACO</name>
<keyword evidence="2" id="KW-1003">Cell membrane</keyword>
<sequence>MVEWVSKFQNIGTKRWVNNKMDKDIAPARKLNNQGPYIASMTITFFCFYGFSYLVSWMMIKETGSPELLSKVLTITMLPAIALNLIAGRVVKALNAKVVMAVTDLLTGILFIFTYGLMALSVQMVTLLVIVSVLNKSIGVFYKLSNKTIIPELFVNNEIRKINSIQTQVRQLSIITSSILVTGLLVVIDPKFIIFIIGLLFLLSVIFDFKLQRKRVSSSDICKLQDGYAIHVEKGIKYNLILAAIGCFVDALVAVLVPWLSLVVLKNNWLLSLLLTFEAVGILLAPIVLSALPGTKLSVLSLLLPVSLLLLYPYILSMMVGMLLLGLIRGMFNVQFFSKIQREVAIGQMSTTMAKVLAITDASTVVGTLGAAWLANIFGSGVFTIVGIVFEVIIVIGFIFRSKFLNN</sequence>
<evidence type="ECO:0000256" key="3">
    <source>
        <dbReference type="ARBA" id="ARBA00022692"/>
    </source>
</evidence>
<comment type="subcellular location">
    <subcellularLocation>
        <location evidence="1">Cell membrane</location>
        <topology evidence="1">Multi-pass membrane protein</topology>
    </subcellularLocation>
</comment>
<feature type="transmembrane region" description="Helical" evidence="6">
    <location>
        <begin position="192"/>
        <end position="209"/>
    </location>
</feature>
<dbReference type="Proteomes" id="UP000051783">
    <property type="component" value="Unassembled WGS sequence"/>
</dbReference>
<dbReference type="InterPro" id="IPR036259">
    <property type="entry name" value="MFS_trans_sf"/>
</dbReference>
<evidence type="ECO:0000256" key="6">
    <source>
        <dbReference type="SAM" id="Phobius"/>
    </source>
</evidence>
<accession>A0A0R2M4Y0</accession>
<dbReference type="PATRIC" id="fig|942150.3.peg.755"/>
<dbReference type="EMBL" id="JQCL01000080">
    <property type="protein sequence ID" value="KRO08646.1"/>
    <property type="molecule type" value="Genomic_DNA"/>
</dbReference>
<dbReference type="STRING" id="942150.IV64_GL000738"/>
<keyword evidence="4 6" id="KW-1133">Transmembrane helix</keyword>
<dbReference type="GO" id="GO:0005886">
    <property type="term" value="C:plasma membrane"/>
    <property type="evidence" value="ECO:0007669"/>
    <property type="project" value="UniProtKB-SubCell"/>
</dbReference>
<evidence type="ECO:0000256" key="4">
    <source>
        <dbReference type="ARBA" id="ARBA00022989"/>
    </source>
</evidence>